<evidence type="ECO:0000256" key="2">
    <source>
        <dbReference type="ARBA" id="ARBA00023125"/>
    </source>
</evidence>
<dbReference type="Pfam" id="PF00196">
    <property type="entry name" value="GerE"/>
    <property type="match status" value="1"/>
</dbReference>
<keyword evidence="1" id="KW-0805">Transcription regulation</keyword>
<keyword evidence="4" id="KW-0812">Transmembrane</keyword>
<dbReference type="EMBL" id="VSSQ01077961">
    <property type="protein sequence ID" value="MPN27909.1"/>
    <property type="molecule type" value="Genomic_DNA"/>
</dbReference>
<dbReference type="GO" id="GO:0006355">
    <property type="term" value="P:regulation of DNA-templated transcription"/>
    <property type="evidence" value="ECO:0007669"/>
    <property type="project" value="InterPro"/>
</dbReference>
<dbReference type="InterPro" id="IPR000792">
    <property type="entry name" value="Tscrpt_reg_LuxR_C"/>
</dbReference>
<dbReference type="PROSITE" id="PS00622">
    <property type="entry name" value="HTH_LUXR_1"/>
    <property type="match status" value="1"/>
</dbReference>
<dbReference type="AlphaFoldDB" id="A0A645GPS9"/>
<proteinExistence type="predicted"/>
<dbReference type="SMART" id="SM00421">
    <property type="entry name" value="HTH_LUXR"/>
    <property type="match status" value="1"/>
</dbReference>
<dbReference type="GO" id="GO:0003677">
    <property type="term" value="F:DNA binding"/>
    <property type="evidence" value="ECO:0007669"/>
    <property type="project" value="UniProtKB-KW"/>
</dbReference>
<dbReference type="PROSITE" id="PS50043">
    <property type="entry name" value="HTH_LUXR_2"/>
    <property type="match status" value="1"/>
</dbReference>
<name>A0A645GPS9_9ZZZZ</name>
<reference evidence="6" key="1">
    <citation type="submission" date="2019-08" db="EMBL/GenBank/DDBJ databases">
        <authorList>
            <person name="Kucharzyk K."/>
            <person name="Murdoch R.W."/>
            <person name="Higgins S."/>
            <person name="Loffler F."/>
        </authorList>
    </citation>
    <scope>NUCLEOTIDE SEQUENCE</scope>
</reference>
<gene>
    <name evidence="6" type="primary">degU_37</name>
    <name evidence="6" type="ORF">SDC9_175343</name>
</gene>
<evidence type="ECO:0000313" key="6">
    <source>
        <dbReference type="EMBL" id="MPN27909.1"/>
    </source>
</evidence>
<evidence type="ECO:0000256" key="4">
    <source>
        <dbReference type="SAM" id="Phobius"/>
    </source>
</evidence>
<dbReference type="CDD" id="cd06170">
    <property type="entry name" value="LuxR_C_like"/>
    <property type="match status" value="1"/>
</dbReference>
<dbReference type="SUPFAM" id="SSF46894">
    <property type="entry name" value="C-terminal effector domain of the bipartite response regulators"/>
    <property type="match status" value="1"/>
</dbReference>
<organism evidence="6">
    <name type="scientific">bioreactor metagenome</name>
    <dbReference type="NCBI Taxonomy" id="1076179"/>
    <lineage>
        <taxon>unclassified sequences</taxon>
        <taxon>metagenomes</taxon>
        <taxon>ecological metagenomes</taxon>
    </lineage>
</organism>
<keyword evidence="3" id="KW-0804">Transcription</keyword>
<evidence type="ECO:0000259" key="5">
    <source>
        <dbReference type="PROSITE" id="PS50043"/>
    </source>
</evidence>
<feature type="domain" description="HTH luxR-type" evidence="5">
    <location>
        <begin position="45"/>
        <end position="110"/>
    </location>
</feature>
<keyword evidence="4" id="KW-0472">Membrane</keyword>
<dbReference type="InterPro" id="IPR016032">
    <property type="entry name" value="Sig_transdc_resp-reg_C-effctor"/>
</dbReference>
<evidence type="ECO:0000256" key="3">
    <source>
        <dbReference type="ARBA" id="ARBA00023163"/>
    </source>
</evidence>
<evidence type="ECO:0000256" key="1">
    <source>
        <dbReference type="ARBA" id="ARBA00023015"/>
    </source>
</evidence>
<dbReference type="PANTHER" id="PTHR44688">
    <property type="entry name" value="DNA-BINDING TRANSCRIPTIONAL ACTIVATOR DEVR_DOSR"/>
    <property type="match status" value="1"/>
</dbReference>
<dbReference type="Gene3D" id="1.10.10.10">
    <property type="entry name" value="Winged helix-like DNA-binding domain superfamily/Winged helix DNA-binding domain"/>
    <property type="match status" value="1"/>
</dbReference>
<dbReference type="InterPro" id="IPR036388">
    <property type="entry name" value="WH-like_DNA-bd_sf"/>
</dbReference>
<comment type="caution">
    <text evidence="6">The sequence shown here is derived from an EMBL/GenBank/DDBJ whole genome shotgun (WGS) entry which is preliminary data.</text>
</comment>
<accession>A0A645GPS9</accession>
<keyword evidence="2" id="KW-0238">DNA-binding</keyword>
<sequence length="114" mass="12990">MHSSIIALALAFIILIILPILHNKLSDLLKIKAYSVSVTAKDHKETLYISQLTERENEIVALLLKGRTYKMIADEMYLSENTIKTHIKNIYSKLNVNSKTELIKLINGPLTLKR</sequence>
<keyword evidence="4" id="KW-1133">Transmembrane helix</keyword>
<dbReference type="PANTHER" id="PTHR44688:SF16">
    <property type="entry name" value="DNA-BINDING TRANSCRIPTIONAL ACTIVATOR DEVR_DOSR"/>
    <property type="match status" value="1"/>
</dbReference>
<dbReference type="PRINTS" id="PR00038">
    <property type="entry name" value="HTHLUXR"/>
</dbReference>
<protein>
    <submittedName>
        <fullName evidence="6">Transcriptional regulatory protein DegU</fullName>
    </submittedName>
</protein>
<feature type="transmembrane region" description="Helical" evidence="4">
    <location>
        <begin position="6"/>
        <end position="22"/>
    </location>
</feature>